<reference evidence="2 3" key="1">
    <citation type="journal article" date="2023" name="Elife">
        <title>Identification of key yeast species and microbe-microbe interactions impacting larval growth of Drosophila in the wild.</title>
        <authorList>
            <person name="Mure A."/>
            <person name="Sugiura Y."/>
            <person name="Maeda R."/>
            <person name="Honda K."/>
            <person name="Sakurai N."/>
            <person name="Takahashi Y."/>
            <person name="Watada M."/>
            <person name="Katoh T."/>
            <person name="Gotoh A."/>
            <person name="Gotoh Y."/>
            <person name="Taniguchi I."/>
            <person name="Nakamura K."/>
            <person name="Hayashi T."/>
            <person name="Katayama T."/>
            <person name="Uemura T."/>
            <person name="Hattori Y."/>
        </authorList>
    </citation>
    <scope>NUCLEOTIDE SEQUENCE [LARGE SCALE GENOMIC DNA]</scope>
    <source>
        <strain evidence="2 3">SC-9</strain>
    </source>
</reference>
<evidence type="ECO:0000313" key="2">
    <source>
        <dbReference type="EMBL" id="GMM35316.1"/>
    </source>
</evidence>
<feature type="region of interest" description="Disordered" evidence="1">
    <location>
        <begin position="268"/>
        <end position="323"/>
    </location>
</feature>
<dbReference type="SUPFAM" id="SSF54236">
    <property type="entry name" value="Ubiquitin-like"/>
    <property type="match status" value="1"/>
</dbReference>
<sequence length="323" mass="36371">MSFPETITIHLIFNSPRQELLQDLTINSTFLAVNNLPYSHPLDMTVADVLHFLIANWQPKWGPKPMNIAQVRFIQSARSLRSGLKLADLNLDKNSTFHVAMRPISTKDPKANRRASLLVPTSHNQRSASNSNSPGTRTFSGGSHPLAVNTTDELNFHLNPDGTTTVTGAEQDLSNYYNGRYGPSSTMTAGTRASYAGIGLANRNSYYQRYSYVDPSSSSQTYSLNRNYHRYSDTSNDDSEVEEDMMNHPEFGIQNQQQHFHHVITTERGKARLAQQQKQEQEKRNSQMIQSPRENQSRRSSHAAQRNVNQKPPQSEGGCCIIM</sequence>
<feature type="compositionally biased region" description="Polar residues" evidence="1">
    <location>
        <begin position="119"/>
        <end position="141"/>
    </location>
</feature>
<gene>
    <name evidence="2" type="ORF">DASC09_026410</name>
</gene>
<protein>
    <recommendedName>
        <fullName evidence="4">Ubiquitin-like domain-containing protein</fullName>
    </recommendedName>
</protein>
<keyword evidence="3" id="KW-1185">Reference proteome</keyword>
<dbReference type="RefSeq" id="XP_064852316.1">
    <property type="nucleotide sequence ID" value="XM_064996244.1"/>
</dbReference>
<dbReference type="Proteomes" id="UP001360560">
    <property type="component" value="Unassembled WGS sequence"/>
</dbReference>
<dbReference type="Gene3D" id="3.10.20.90">
    <property type="entry name" value="Phosphatidylinositol 3-kinase Catalytic Subunit, Chain A, domain 1"/>
    <property type="match status" value="1"/>
</dbReference>
<accession>A0AAV5QKX9</accession>
<feature type="region of interest" description="Disordered" evidence="1">
    <location>
        <begin position="215"/>
        <end position="241"/>
    </location>
</feature>
<dbReference type="InterPro" id="IPR029071">
    <property type="entry name" value="Ubiquitin-like_domsf"/>
</dbReference>
<evidence type="ECO:0000256" key="1">
    <source>
        <dbReference type="SAM" id="MobiDB-lite"/>
    </source>
</evidence>
<dbReference type="EMBL" id="BTFZ01000006">
    <property type="protein sequence ID" value="GMM35316.1"/>
    <property type="molecule type" value="Genomic_DNA"/>
</dbReference>
<name>A0AAV5QKX9_9ASCO</name>
<feature type="compositionally biased region" description="Polar residues" evidence="1">
    <location>
        <begin position="215"/>
        <end position="226"/>
    </location>
</feature>
<proteinExistence type="predicted"/>
<feature type="compositionally biased region" description="Polar residues" evidence="1">
    <location>
        <begin position="302"/>
        <end position="313"/>
    </location>
</feature>
<evidence type="ECO:0000313" key="3">
    <source>
        <dbReference type="Proteomes" id="UP001360560"/>
    </source>
</evidence>
<evidence type="ECO:0008006" key="4">
    <source>
        <dbReference type="Google" id="ProtNLM"/>
    </source>
</evidence>
<dbReference type="GeneID" id="90073295"/>
<comment type="caution">
    <text evidence="2">The sequence shown here is derived from an EMBL/GenBank/DDBJ whole genome shotgun (WGS) entry which is preliminary data.</text>
</comment>
<feature type="region of interest" description="Disordered" evidence="1">
    <location>
        <begin position="109"/>
        <end position="146"/>
    </location>
</feature>
<organism evidence="2 3">
    <name type="scientific">Saccharomycopsis crataegensis</name>
    <dbReference type="NCBI Taxonomy" id="43959"/>
    <lineage>
        <taxon>Eukaryota</taxon>
        <taxon>Fungi</taxon>
        <taxon>Dikarya</taxon>
        <taxon>Ascomycota</taxon>
        <taxon>Saccharomycotina</taxon>
        <taxon>Saccharomycetes</taxon>
        <taxon>Saccharomycopsidaceae</taxon>
        <taxon>Saccharomycopsis</taxon>
    </lineage>
</organism>
<dbReference type="AlphaFoldDB" id="A0AAV5QKX9"/>